<evidence type="ECO:0000313" key="3">
    <source>
        <dbReference type="WBParaSite" id="Pan_g8508.t1"/>
    </source>
</evidence>
<dbReference type="CDD" id="cd21341">
    <property type="entry name" value="TTC8_N"/>
    <property type="match status" value="1"/>
</dbReference>
<dbReference type="SMART" id="SM00028">
    <property type="entry name" value="TPR"/>
    <property type="match status" value="7"/>
</dbReference>
<dbReference type="Gene3D" id="1.25.40.10">
    <property type="entry name" value="Tetratricopeptide repeat domain"/>
    <property type="match status" value="1"/>
</dbReference>
<evidence type="ECO:0000313" key="2">
    <source>
        <dbReference type="Proteomes" id="UP000492821"/>
    </source>
</evidence>
<dbReference type="GO" id="GO:0097730">
    <property type="term" value="C:non-motile cilium"/>
    <property type="evidence" value="ECO:0007669"/>
    <property type="project" value="TreeGrafter"/>
</dbReference>
<reference evidence="3" key="2">
    <citation type="submission" date="2020-10" db="UniProtKB">
        <authorList>
            <consortium name="WormBaseParasite"/>
        </authorList>
    </citation>
    <scope>IDENTIFICATION</scope>
</reference>
<protein>
    <submittedName>
        <fullName evidence="3">TPR_REGION domain-containing protein</fullName>
    </submittedName>
</protein>
<dbReference type="InterPro" id="IPR028796">
    <property type="entry name" value="BBS8"/>
</dbReference>
<dbReference type="InterPro" id="IPR011990">
    <property type="entry name" value="TPR-like_helical_dom_sf"/>
</dbReference>
<dbReference type="PANTHER" id="PTHR44177:SF1">
    <property type="entry name" value="TETRATRICOPEPTIDE REPEAT PROTEIN 8"/>
    <property type="match status" value="1"/>
</dbReference>
<dbReference type="SUPFAM" id="SSF48452">
    <property type="entry name" value="TPR-like"/>
    <property type="match status" value="1"/>
</dbReference>
<dbReference type="WBParaSite" id="Pan_g8508.t1">
    <property type="protein sequence ID" value="Pan_g8508.t1"/>
    <property type="gene ID" value="Pan_g8508"/>
</dbReference>
<sequence>MASAKVSDQLDPFYKALLTFRINKIDECHEICSKILERNPLDQAAWSLKLACFTEEVFVDELENDEAGLADTYMDDNVIATAARPGTSFARPITTGKGPSPAVRPRSSTGRPISGMARPESRLKTGTMEQALRTSRTSRTARAASSSTARQVRLGTASMVAQQDGPFVNLGRLNVEKYAGDSQVNRYLFEYVFMHEGDMRMAHQIAAVATKTADYKDWYWKNALGKTYYRLGMIRESEKQFLSSLKNTKMVETYAYLSKVYARLDQPISALDHLNAGLEVFPNDVTLLTFSARIHENLGDLDASVTMYKHVLRQAAGNVEAIACMGTHFFYSDQPEVALKYYRRILQMGVNKPELLMNIGLCCFYCQQFDLALGCVDQALTAATDDVSADLWYNAAHIMLANCNTKMAQRCLRLALAANPDHAESLCNLGVLKMHEGNNYQAKNLFTSATIKGPNLFETHYNLALLCSHMGFYAEALRSVKQSLALFPEHVQSKQLLSNLMIQFTQP</sequence>
<dbReference type="PANTHER" id="PTHR44177">
    <property type="entry name" value="TETRATRICOPEPTIDE REPEAT PROTEIN 8"/>
    <property type="match status" value="1"/>
</dbReference>
<dbReference type="AlphaFoldDB" id="A0A7E4W893"/>
<accession>A0A7E4W893</accession>
<dbReference type="GO" id="GO:1905515">
    <property type="term" value="P:non-motile cilium assembly"/>
    <property type="evidence" value="ECO:0007669"/>
    <property type="project" value="InterPro"/>
</dbReference>
<dbReference type="GO" id="GO:0036064">
    <property type="term" value="C:ciliary basal body"/>
    <property type="evidence" value="ECO:0007669"/>
    <property type="project" value="TreeGrafter"/>
</dbReference>
<keyword evidence="2" id="KW-1185">Reference proteome</keyword>
<name>A0A7E4W893_PANRE</name>
<dbReference type="GO" id="GO:0034464">
    <property type="term" value="C:BBSome"/>
    <property type="evidence" value="ECO:0007669"/>
    <property type="project" value="InterPro"/>
</dbReference>
<reference evidence="2" key="1">
    <citation type="journal article" date="2013" name="Genetics">
        <title>The draft genome and transcriptome of Panagrellus redivivus are shaped by the harsh demands of a free-living lifestyle.</title>
        <authorList>
            <person name="Srinivasan J."/>
            <person name="Dillman A.R."/>
            <person name="Macchietto M.G."/>
            <person name="Heikkinen L."/>
            <person name="Lakso M."/>
            <person name="Fracchia K.M."/>
            <person name="Antoshechkin I."/>
            <person name="Mortazavi A."/>
            <person name="Wong G."/>
            <person name="Sternberg P.W."/>
        </authorList>
    </citation>
    <scope>NUCLEOTIDE SEQUENCE [LARGE SCALE GENOMIC DNA]</scope>
    <source>
        <strain evidence="2">MT8872</strain>
    </source>
</reference>
<proteinExistence type="predicted"/>
<evidence type="ECO:0000256" key="1">
    <source>
        <dbReference type="SAM" id="MobiDB-lite"/>
    </source>
</evidence>
<dbReference type="InterPro" id="IPR019734">
    <property type="entry name" value="TPR_rpt"/>
</dbReference>
<feature type="compositionally biased region" description="Low complexity" evidence="1">
    <location>
        <begin position="133"/>
        <end position="148"/>
    </location>
</feature>
<feature type="region of interest" description="Disordered" evidence="1">
    <location>
        <begin position="89"/>
        <end position="148"/>
    </location>
</feature>
<organism evidence="2 3">
    <name type="scientific">Panagrellus redivivus</name>
    <name type="common">Microworm</name>
    <dbReference type="NCBI Taxonomy" id="6233"/>
    <lineage>
        <taxon>Eukaryota</taxon>
        <taxon>Metazoa</taxon>
        <taxon>Ecdysozoa</taxon>
        <taxon>Nematoda</taxon>
        <taxon>Chromadorea</taxon>
        <taxon>Rhabditida</taxon>
        <taxon>Tylenchina</taxon>
        <taxon>Panagrolaimomorpha</taxon>
        <taxon>Panagrolaimoidea</taxon>
        <taxon>Panagrolaimidae</taxon>
        <taxon>Panagrellus</taxon>
    </lineage>
</organism>
<dbReference type="Proteomes" id="UP000492821">
    <property type="component" value="Unassembled WGS sequence"/>
</dbReference>